<dbReference type="Proteomes" id="UP000323136">
    <property type="component" value="Unassembled WGS sequence"/>
</dbReference>
<sequence>MKSIYFLKNKLEELYNELSYLEIKYEYRDYINTHIIEVKPIESFSNDKKYVVKQIGLEDIFEETFPDEEILFISDNVLISIENPILELSALNEECEYQLINTPLPVDYVIDNSPKYEFHNINLISFDIPIPRSKSIWDKIIPKNKKDFDYNQSLFYLNLHHDRNKKSFFYFKEICST</sequence>
<keyword evidence="2" id="KW-1185">Reference proteome</keyword>
<gene>
    <name evidence="1" type="ORF">C7447_1011035</name>
</gene>
<dbReference type="RefSeq" id="WP_148869364.1">
    <property type="nucleotide sequence ID" value="NZ_VNIA01000001.1"/>
</dbReference>
<protein>
    <submittedName>
        <fullName evidence="1">Uncharacterized protein</fullName>
    </submittedName>
</protein>
<comment type="caution">
    <text evidence="1">The sequence shown here is derived from an EMBL/GenBank/DDBJ whole genome shotgun (WGS) entry which is preliminary data.</text>
</comment>
<organism evidence="1 2">
    <name type="scientific">Tenacibaculum adriaticum</name>
    <dbReference type="NCBI Taxonomy" id="413713"/>
    <lineage>
        <taxon>Bacteria</taxon>
        <taxon>Pseudomonadati</taxon>
        <taxon>Bacteroidota</taxon>
        <taxon>Flavobacteriia</taxon>
        <taxon>Flavobacteriales</taxon>
        <taxon>Flavobacteriaceae</taxon>
        <taxon>Tenacibaculum</taxon>
    </lineage>
</organism>
<accession>A0A5S5DWR1</accession>
<dbReference type="EMBL" id="VNIA01000001">
    <property type="protein sequence ID" value="TYQ00421.1"/>
    <property type="molecule type" value="Genomic_DNA"/>
</dbReference>
<evidence type="ECO:0000313" key="2">
    <source>
        <dbReference type="Proteomes" id="UP000323136"/>
    </source>
</evidence>
<reference evidence="1 2" key="1">
    <citation type="submission" date="2019-07" db="EMBL/GenBank/DDBJ databases">
        <title>Genomic Encyclopedia of Type Strains, Phase IV (KMG-IV): sequencing the most valuable type-strain genomes for metagenomic binning, comparative biology and taxonomic classification.</title>
        <authorList>
            <person name="Goeker M."/>
        </authorList>
    </citation>
    <scope>NUCLEOTIDE SEQUENCE [LARGE SCALE GENOMIC DNA]</scope>
    <source>
        <strain evidence="1 2">DSM 18961</strain>
    </source>
</reference>
<evidence type="ECO:0000313" key="1">
    <source>
        <dbReference type="EMBL" id="TYQ00421.1"/>
    </source>
</evidence>
<name>A0A5S5DWR1_9FLAO</name>
<dbReference type="OrthoDB" id="1376336at2"/>
<dbReference type="AlphaFoldDB" id="A0A5S5DWR1"/>
<proteinExistence type="predicted"/>